<name>A0A2H9UQS8_9GAMM</name>
<sequence length="130" mass="13767">MAKYSYTYSGSNAAFVFAGLATLPKGIAVVIEATQHKALQKNKFAKHLIDAGELSFEEIAEVGDSKPASGGRGKGAQSGKTDDGKGKGDESKGTDLTIDEVRKALTDLEITFAEDETLEQLQAKLTQATE</sequence>
<organism evidence="2 3">
    <name type="scientific">Acinetobacter pseudolwoffii</name>
    <dbReference type="NCBI Taxonomy" id="2053287"/>
    <lineage>
        <taxon>Bacteria</taxon>
        <taxon>Pseudomonadati</taxon>
        <taxon>Pseudomonadota</taxon>
        <taxon>Gammaproteobacteria</taxon>
        <taxon>Moraxellales</taxon>
        <taxon>Moraxellaceae</taxon>
        <taxon>Acinetobacter</taxon>
    </lineage>
</organism>
<dbReference type="EMBL" id="PGOZ01000001">
    <property type="protein sequence ID" value="PJI34062.1"/>
    <property type="molecule type" value="Genomic_DNA"/>
</dbReference>
<feature type="region of interest" description="Disordered" evidence="1">
    <location>
        <begin position="62"/>
        <end position="96"/>
    </location>
</feature>
<dbReference type="Proteomes" id="UP000242351">
    <property type="component" value="Unassembled WGS sequence"/>
</dbReference>
<reference evidence="2 3" key="1">
    <citation type="submission" date="2017-11" db="EMBL/GenBank/DDBJ databases">
        <authorList>
            <person name="Han C.G."/>
        </authorList>
    </citation>
    <scope>NUCLEOTIDE SEQUENCE [LARGE SCALE GENOMIC DNA]</scope>
    <source>
        <strain evidence="2 3">ANC 5347</strain>
    </source>
</reference>
<evidence type="ECO:0000313" key="2">
    <source>
        <dbReference type="EMBL" id="PJI34062.1"/>
    </source>
</evidence>
<accession>A0A2H9UQS8</accession>
<feature type="compositionally biased region" description="Basic and acidic residues" evidence="1">
    <location>
        <begin position="80"/>
        <end position="96"/>
    </location>
</feature>
<evidence type="ECO:0000256" key="1">
    <source>
        <dbReference type="SAM" id="MobiDB-lite"/>
    </source>
</evidence>
<gene>
    <name evidence="2" type="ORF">CU320_01635</name>
</gene>
<comment type="caution">
    <text evidence="2">The sequence shown here is derived from an EMBL/GenBank/DDBJ whole genome shotgun (WGS) entry which is preliminary data.</text>
</comment>
<protein>
    <submittedName>
        <fullName evidence="2">Uncharacterized protein</fullName>
    </submittedName>
</protein>
<dbReference type="RefSeq" id="WP_100357078.1">
    <property type="nucleotide sequence ID" value="NZ_PGOZ01000001.1"/>
</dbReference>
<reference evidence="2 3" key="2">
    <citation type="submission" date="2017-12" db="EMBL/GenBank/DDBJ databases">
        <title>Revising the taxonomy of the Acinetobacter lwoffii group: the description of Acinetobacter pseudolwoffii sp. nov. and emended description of Acinetobacter lwoffii.</title>
        <authorList>
            <person name="Nemec A."/>
        </authorList>
    </citation>
    <scope>NUCLEOTIDE SEQUENCE [LARGE SCALE GENOMIC DNA]</scope>
    <source>
        <strain evidence="2 3">ANC 5347</strain>
    </source>
</reference>
<dbReference type="AlphaFoldDB" id="A0A2H9UQS8"/>
<proteinExistence type="predicted"/>
<evidence type="ECO:0000313" key="3">
    <source>
        <dbReference type="Proteomes" id="UP000242351"/>
    </source>
</evidence>